<dbReference type="PROSITE" id="PS50240">
    <property type="entry name" value="TRYPSIN_DOM"/>
    <property type="match status" value="1"/>
</dbReference>
<evidence type="ECO:0000256" key="11">
    <source>
        <dbReference type="ARBA" id="ARBA00036864"/>
    </source>
</evidence>
<evidence type="ECO:0000256" key="2">
    <source>
        <dbReference type="ARBA" id="ARBA00004613"/>
    </source>
</evidence>
<name>A0A9Y6M8R8_9CICH</name>
<feature type="domain" description="Peptidase S1" evidence="13">
    <location>
        <begin position="82"/>
        <end position="230"/>
    </location>
</feature>
<keyword evidence="5" id="KW-0732">Signal</keyword>
<evidence type="ECO:0000256" key="3">
    <source>
        <dbReference type="ARBA" id="ARBA00022525"/>
    </source>
</evidence>
<dbReference type="InterPro" id="IPR033116">
    <property type="entry name" value="TRYPSIN_SER"/>
</dbReference>
<evidence type="ECO:0000256" key="12">
    <source>
        <dbReference type="ARBA" id="ARBA00039015"/>
    </source>
</evidence>
<organism evidence="14 15">
    <name type="scientific">Pundamilia nyererei</name>
    <dbReference type="NCBI Taxonomy" id="303518"/>
    <lineage>
        <taxon>Eukaryota</taxon>
        <taxon>Metazoa</taxon>
        <taxon>Chordata</taxon>
        <taxon>Craniata</taxon>
        <taxon>Vertebrata</taxon>
        <taxon>Euteleostomi</taxon>
        <taxon>Actinopterygii</taxon>
        <taxon>Neopterygii</taxon>
        <taxon>Teleostei</taxon>
        <taxon>Neoteleostei</taxon>
        <taxon>Acanthomorphata</taxon>
        <taxon>Ovalentaria</taxon>
        <taxon>Cichlomorphae</taxon>
        <taxon>Cichliformes</taxon>
        <taxon>Cichlidae</taxon>
        <taxon>African cichlids</taxon>
        <taxon>Pseudocrenilabrinae</taxon>
        <taxon>Haplochromini</taxon>
        <taxon>Pundamilia</taxon>
    </lineage>
</organism>
<dbReference type="InterPro" id="IPR001254">
    <property type="entry name" value="Trypsin_dom"/>
</dbReference>
<keyword evidence="14" id="KW-1185">Reference proteome</keyword>
<gene>
    <name evidence="15" type="primary">LOC102200743</name>
</gene>
<dbReference type="AlphaFoldDB" id="A0A9Y6M8R8"/>
<evidence type="ECO:0000256" key="7">
    <source>
        <dbReference type="ARBA" id="ARBA00022825"/>
    </source>
</evidence>
<evidence type="ECO:0000256" key="5">
    <source>
        <dbReference type="ARBA" id="ARBA00022729"/>
    </source>
</evidence>
<proteinExistence type="predicted"/>
<reference evidence="15" key="1">
    <citation type="submission" date="2025-08" db="UniProtKB">
        <authorList>
            <consortium name="RefSeq"/>
        </authorList>
    </citation>
    <scope>IDENTIFICATION</scope>
</reference>
<dbReference type="RefSeq" id="XP_013765419.1">
    <property type="nucleotide sequence ID" value="XM_013909965.1"/>
</dbReference>
<keyword evidence="9" id="KW-0865">Zymogen</keyword>
<keyword evidence="6" id="KW-0378">Hydrolase</keyword>
<dbReference type="PROSITE" id="PS00135">
    <property type="entry name" value="TRYPSIN_SER"/>
    <property type="match status" value="1"/>
</dbReference>
<accession>A0A9Y6M8R8</accession>
<dbReference type="CDD" id="cd00190">
    <property type="entry name" value="Tryp_SPc"/>
    <property type="match status" value="1"/>
</dbReference>
<comment type="catalytic activity">
    <reaction evidence="11">
        <text>Hydrolysis of proteins, including elastin. Preferential cleavage: Ala-|-Xaa.</text>
        <dbReference type="EC" id="3.4.21.36"/>
    </reaction>
</comment>
<keyword evidence="3" id="KW-0964">Secreted</keyword>
<comment type="subcellular location">
    <subcellularLocation>
        <location evidence="2">Secreted</location>
    </subcellularLocation>
</comment>
<dbReference type="GO" id="GO:0004252">
    <property type="term" value="F:serine-type endopeptidase activity"/>
    <property type="evidence" value="ECO:0007669"/>
    <property type="project" value="UniProtKB-EC"/>
</dbReference>
<evidence type="ECO:0000256" key="10">
    <source>
        <dbReference type="ARBA" id="ARBA00023157"/>
    </source>
</evidence>
<dbReference type="EC" id="3.4.21.36" evidence="12"/>
<dbReference type="PANTHER" id="PTHR24257:SF0">
    <property type="entry name" value="CHYMOTRYPSIN-LIKE ELASTASE FAMILY MEMBER 1"/>
    <property type="match status" value="1"/>
</dbReference>
<dbReference type="InterPro" id="IPR001314">
    <property type="entry name" value="Peptidase_S1A"/>
</dbReference>
<evidence type="ECO:0000259" key="13">
    <source>
        <dbReference type="PROSITE" id="PS50240"/>
    </source>
</evidence>
<dbReference type="PRINTS" id="PR00722">
    <property type="entry name" value="CHYMOTRYPSIN"/>
</dbReference>
<evidence type="ECO:0000256" key="9">
    <source>
        <dbReference type="ARBA" id="ARBA00023145"/>
    </source>
</evidence>
<keyword evidence="8" id="KW-0106">Calcium</keyword>
<dbReference type="SMART" id="SM00020">
    <property type="entry name" value="Tryp_SPc"/>
    <property type="match status" value="1"/>
</dbReference>
<dbReference type="PANTHER" id="PTHR24257">
    <property type="entry name" value="CHYMOTRYPSIN-LIKE ELASTASE FAMILY MEMBER"/>
    <property type="match status" value="1"/>
</dbReference>
<dbReference type="GO" id="GO:0006508">
    <property type="term" value="P:proteolysis"/>
    <property type="evidence" value="ECO:0007669"/>
    <property type="project" value="UniProtKB-KW"/>
</dbReference>
<evidence type="ECO:0000256" key="6">
    <source>
        <dbReference type="ARBA" id="ARBA00022801"/>
    </source>
</evidence>
<evidence type="ECO:0000256" key="1">
    <source>
        <dbReference type="ARBA" id="ARBA00001913"/>
    </source>
</evidence>
<dbReference type="Proteomes" id="UP000695023">
    <property type="component" value="Unplaced"/>
</dbReference>
<evidence type="ECO:0000256" key="4">
    <source>
        <dbReference type="ARBA" id="ARBA00022670"/>
    </source>
</evidence>
<dbReference type="GO" id="GO:0005615">
    <property type="term" value="C:extracellular space"/>
    <property type="evidence" value="ECO:0007669"/>
    <property type="project" value="TreeGrafter"/>
</dbReference>
<dbReference type="FunFam" id="2.40.10.10:FF:000017">
    <property type="entry name" value="Chymotrypsin-like elastase family member 1"/>
    <property type="match status" value="1"/>
</dbReference>
<sequence length="230" mass="25049">MTGETGRCVWMPVFLRAPSGLVGVALPGGWPHLKTITQLIKLRWRSRFKVWWSSLQRWIVELNDILEDEQNVLFIEVTVCWSLRYDIALLRLTSDATLNNYVQLAALPPANQVLPNNNPCYISGWGRTQTGGQISAQLKQASLPVVDHNTCSSSGWWGSTVKTTMVCAGGGSNSGCQGDSGGPLNCSVGGQYVVHGVTSFVSSSGCNAYQKPTVFTRVSAYISWMNSIMG</sequence>
<evidence type="ECO:0000313" key="15">
    <source>
        <dbReference type="RefSeq" id="XP_013765419.1"/>
    </source>
</evidence>
<dbReference type="Gene3D" id="2.40.10.10">
    <property type="entry name" value="Trypsin-like serine proteases"/>
    <property type="match status" value="2"/>
</dbReference>
<evidence type="ECO:0000256" key="8">
    <source>
        <dbReference type="ARBA" id="ARBA00022837"/>
    </source>
</evidence>
<dbReference type="Pfam" id="PF00089">
    <property type="entry name" value="Trypsin"/>
    <property type="match status" value="1"/>
</dbReference>
<dbReference type="InterPro" id="IPR050850">
    <property type="entry name" value="Peptidase_S1_Elastase_sf"/>
</dbReference>
<dbReference type="InterPro" id="IPR043504">
    <property type="entry name" value="Peptidase_S1_PA_chymotrypsin"/>
</dbReference>
<keyword evidence="4" id="KW-0645">Protease</keyword>
<dbReference type="GeneID" id="102200743"/>
<dbReference type="InterPro" id="IPR009003">
    <property type="entry name" value="Peptidase_S1_PA"/>
</dbReference>
<keyword evidence="7" id="KW-0720">Serine protease</keyword>
<dbReference type="SUPFAM" id="SSF50494">
    <property type="entry name" value="Trypsin-like serine proteases"/>
    <property type="match status" value="1"/>
</dbReference>
<keyword evidence="10" id="KW-1015">Disulfide bond</keyword>
<protein>
    <recommendedName>
        <fullName evidence="12">pancreatic elastase</fullName>
        <ecNumber evidence="12">3.4.21.36</ecNumber>
    </recommendedName>
</protein>
<comment type="cofactor">
    <cofactor evidence="1">
        <name>Ca(2+)</name>
        <dbReference type="ChEBI" id="CHEBI:29108"/>
    </cofactor>
</comment>
<evidence type="ECO:0000313" key="14">
    <source>
        <dbReference type="Proteomes" id="UP000695023"/>
    </source>
</evidence>